<keyword evidence="4 9" id="KW-0805">Transcription regulation</keyword>
<dbReference type="Proteomes" id="UP000504609">
    <property type="component" value="Unplaced"/>
</dbReference>
<name>A0A6J1FVF9_CUCMO</name>
<dbReference type="RefSeq" id="XP_022942698.1">
    <property type="nucleotide sequence ID" value="XM_023086930.1"/>
</dbReference>
<feature type="domain" description="Dof-type" evidence="11">
    <location>
        <begin position="66"/>
        <end position="120"/>
    </location>
</feature>
<evidence type="ECO:0000256" key="8">
    <source>
        <dbReference type="PROSITE-ProRule" id="PRU00071"/>
    </source>
</evidence>
<gene>
    <name evidence="13" type="primary">LOC111447656</name>
</gene>
<evidence type="ECO:0000259" key="11">
    <source>
        <dbReference type="PROSITE" id="PS50884"/>
    </source>
</evidence>
<dbReference type="GO" id="GO:0008270">
    <property type="term" value="F:zinc ion binding"/>
    <property type="evidence" value="ECO:0007669"/>
    <property type="project" value="UniProtKB-KW"/>
</dbReference>
<protein>
    <recommendedName>
        <fullName evidence="9">Dof zinc finger protein</fullName>
    </recommendedName>
</protein>
<proteinExistence type="predicted"/>
<comment type="subcellular location">
    <subcellularLocation>
        <location evidence="8 9">Nucleus</location>
    </subcellularLocation>
</comment>
<keyword evidence="3 9" id="KW-0862">Zinc</keyword>
<evidence type="ECO:0000256" key="4">
    <source>
        <dbReference type="ARBA" id="ARBA00023015"/>
    </source>
</evidence>
<keyword evidence="6 9" id="KW-0804">Transcription</keyword>
<evidence type="ECO:0000256" key="6">
    <source>
        <dbReference type="ARBA" id="ARBA00023163"/>
    </source>
</evidence>
<evidence type="ECO:0000256" key="2">
    <source>
        <dbReference type="ARBA" id="ARBA00022771"/>
    </source>
</evidence>
<dbReference type="PANTHER" id="PTHR31992:SF313">
    <property type="entry name" value="DOF ZINC FINGER PROTEIN DOF5.7"/>
    <property type="match status" value="1"/>
</dbReference>
<dbReference type="KEGG" id="cmos:111447656"/>
<dbReference type="PANTHER" id="PTHR31992">
    <property type="entry name" value="DOF ZINC FINGER PROTEIN DOF1.4-RELATED"/>
    <property type="match status" value="1"/>
</dbReference>
<evidence type="ECO:0000313" key="12">
    <source>
        <dbReference type="Proteomes" id="UP000504609"/>
    </source>
</evidence>
<accession>A0A6J1FVF9</accession>
<keyword evidence="7 8" id="KW-0539">Nucleus</keyword>
<dbReference type="InterPro" id="IPR003851">
    <property type="entry name" value="Znf_Dof"/>
</dbReference>
<evidence type="ECO:0000313" key="13">
    <source>
        <dbReference type="RefSeq" id="XP_022942698.1"/>
    </source>
</evidence>
<evidence type="ECO:0000256" key="5">
    <source>
        <dbReference type="ARBA" id="ARBA00023125"/>
    </source>
</evidence>
<evidence type="ECO:0000256" key="10">
    <source>
        <dbReference type="SAM" id="MobiDB-lite"/>
    </source>
</evidence>
<feature type="compositionally biased region" description="Low complexity" evidence="10">
    <location>
        <begin position="46"/>
        <end position="64"/>
    </location>
</feature>
<dbReference type="GeneID" id="111447656"/>
<dbReference type="GO" id="GO:0003700">
    <property type="term" value="F:DNA-binding transcription factor activity"/>
    <property type="evidence" value="ECO:0007669"/>
    <property type="project" value="UniProtKB-UniRule"/>
</dbReference>
<evidence type="ECO:0000256" key="9">
    <source>
        <dbReference type="RuleBase" id="RU369094"/>
    </source>
</evidence>
<feature type="compositionally biased region" description="Low complexity" evidence="10">
    <location>
        <begin position="123"/>
        <end position="136"/>
    </location>
</feature>
<keyword evidence="12" id="KW-1185">Reference proteome</keyword>
<feature type="region of interest" description="Disordered" evidence="10">
    <location>
        <begin position="117"/>
        <end position="136"/>
    </location>
</feature>
<evidence type="ECO:0000256" key="1">
    <source>
        <dbReference type="ARBA" id="ARBA00022723"/>
    </source>
</evidence>
<feature type="compositionally biased region" description="Polar residues" evidence="10">
    <location>
        <begin position="34"/>
        <end position="45"/>
    </location>
</feature>
<organism evidence="12 13">
    <name type="scientific">Cucurbita moschata</name>
    <name type="common">Winter crookneck squash</name>
    <name type="synonym">Cucurbita pepo var. moschata</name>
    <dbReference type="NCBI Taxonomy" id="3662"/>
    <lineage>
        <taxon>Eukaryota</taxon>
        <taxon>Viridiplantae</taxon>
        <taxon>Streptophyta</taxon>
        <taxon>Embryophyta</taxon>
        <taxon>Tracheophyta</taxon>
        <taxon>Spermatophyta</taxon>
        <taxon>Magnoliopsida</taxon>
        <taxon>eudicotyledons</taxon>
        <taxon>Gunneridae</taxon>
        <taxon>Pentapetalae</taxon>
        <taxon>rosids</taxon>
        <taxon>fabids</taxon>
        <taxon>Cucurbitales</taxon>
        <taxon>Cucurbitaceae</taxon>
        <taxon>Cucurbiteae</taxon>
        <taxon>Cucurbita</taxon>
    </lineage>
</organism>
<keyword evidence="2 8" id="KW-0863">Zinc-finger</keyword>
<comment type="function">
    <text evidence="9">Transcription factor that binds specifically to a 5'-AA[AG]G-3' consensus core sequence.</text>
</comment>
<dbReference type="PROSITE" id="PS01361">
    <property type="entry name" value="ZF_DOF_1"/>
    <property type="match status" value="1"/>
</dbReference>
<dbReference type="InterPro" id="IPR045174">
    <property type="entry name" value="Dof"/>
</dbReference>
<feature type="region of interest" description="Disordered" evidence="10">
    <location>
        <begin position="33"/>
        <end position="68"/>
    </location>
</feature>
<dbReference type="PROSITE" id="PS50884">
    <property type="entry name" value="ZF_DOF_2"/>
    <property type="match status" value="1"/>
</dbReference>
<dbReference type="Pfam" id="PF02701">
    <property type="entry name" value="Zn_ribbon_Dof"/>
    <property type="match status" value="1"/>
</dbReference>
<dbReference type="GO" id="GO:0005634">
    <property type="term" value="C:nucleus"/>
    <property type="evidence" value="ECO:0007669"/>
    <property type="project" value="UniProtKB-SubCell"/>
</dbReference>
<evidence type="ECO:0000256" key="3">
    <source>
        <dbReference type="ARBA" id="ARBA00022833"/>
    </source>
</evidence>
<dbReference type="GO" id="GO:0003677">
    <property type="term" value="F:DNA binding"/>
    <property type="evidence" value="ECO:0007669"/>
    <property type="project" value="UniProtKB-UniRule"/>
</dbReference>
<sequence>MCASVAFASSSFPFYSSHIDFICSIHPIQEPMRPSSQEEISQNSGTTRTKSSSNTKQQQTQQQQPLKCPRCDSTNTKFCYYNNYCLTQPRHFCKTCRRYWTKGGALRNVPIGGGCRKTKKLKSSSSSSSSNNSKLLPSGDTPAFRFFAGISPSIDFQLNGGLGVGLSSSSPQLFPTTPTTNHPYMGLNYDTNFPLIHHHNTNSNLNLQPHYNTNTTLASSIQSLSSLNQDLHSKLQQHRLAMIFGDHDHVQNKDQNHKLLQPILFHNLEPPKQDSCFNIHDPRTQSAAASTTGEDAATTEWFFGNNSYDDRHNHHHQVSATNSAGGNGWNHTNNNNGVQAWEDLHHFTALP</sequence>
<evidence type="ECO:0000256" key="7">
    <source>
        <dbReference type="ARBA" id="ARBA00023242"/>
    </source>
</evidence>
<keyword evidence="1 9" id="KW-0479">Metal-binding</keyword>
<dbReference type="AlphaFoldDB" id="A0A6J1FVF9"/>
<keyword evidence="5 8" id="KW-0238">DNA-binding</keyword>
<reference evidence="13" key="1">
    <citation type="submission" date="2025-08" db="UniProtKB">
        <authorList>
            <consortium name="RefSeq"/>
        </authorList>
    </citation>
    <scope>IDENTIFICATION</scope>
    <source>
        <tissue evidence="13">Young leaves</tissue>
    </source>
</reference>